<evidence type="ECO:0000256" key="1">
    <source>
        <dbReference type="SAM" id="Phobius"/>
    </source>
</evidence>
<feature type="transmembrane region" description="Helical" evidence="1">
    <location>
        <begin position="6"/>
        <end position="25"/>
    </location>
</feature>
<evidence type="ECO:0000313" key="4">
    <source>
        <dbReference type="Proteomes" id="UP001501126"/>
    </source>
</evidence>
<name>A0ABN1MU06_9FLAO</name>
<sequence>MEIEGILALLIPFAAMAMAFGIVYLNRTQKTKEKLAMLEKGFSPEEIKSVYEAKSKSEANSGSGSNPYLWIGAGVGLLVGHALTLLIPINNTLAYMTCAFLFAGVALLIQRKYDNKKLNN</sequence>
<reference evidence="3 4" key="1">
    <citation type="journal article" date="2019" name="Int. J. Syst. Evol. Microbiol.">
        <title>The Global Catalogue of Microorganisms (GCM) 10K type strain sequencing project: providing services to taxonomists for standard genome sequencing and annotation.</title>
        <authorList>
            <consortium name="The Broad Institute Genomics Platform"/>
            <consortium name="The Broad Institute Genome Sequencing Center for Infectious Disease"/>
            <person name="Wu L."/>
            <person name="Ma J."/>
        </authorList>
    </citation>
    <scope>NUCLEOTIDE SEQUENCE [LARGE SCALE GENOMIC DNA]</scope>
    <source>
        <strain evidence="3 4">JCM 16083</strain>
    </source>
</reference>
<keyword evidence="1" id="KW-0472">Membrane</keyword>
<dbReference type="RefSeq" id="WP_343789281.1">
    <property type="nucleotide sequence ID" value="NZ_BAAAFH010000022.1"/>
</dbReference>
<gene>
    <name evidence="3" type="ORF">GCM10009118_28510</name>
</gene>
<dbReference type="EMBL" id="BAAAFH010000022">
    <property type="protein sequence ID" value="GAA0876441.1"/>
    <property type="molecule type" value="Genomic_DNA"/>
</dbReference>
<feature type="domain" description="DUF6249" evidence="2">
    <location>
        <begin position="10"/>
        <end position="112"/>
    </location>
</feature>
<protein>
    <recommendedName>
        <fullName evidence="2">DUF6249 domain-containing protein</fullName>
    </recommendedName>
</protein>
<dbReference type="InterPro" id="IPR046216">
    <property type="entry name" value="DUF6249"/>
</dbReference>
<evidence type="ECO:0000313" key="3">
    <source>
        <dbReference type="EMBL" id="GAA0876441.1"/>
    </source>
</evidence>
<keyword evidence="1" id="KW-1133">Transmembrane helix</keyword>
<dbReference type="Pfam" id="PF19762">
    <property type="entry name" value="DUF6249"/>
    <property type="match status" value="1"/>
</dbReference>
<keyword evidence="1" id="KW-0812">Transmembrane</keyword>
<proteinExistence type="predicted"/>
<dbReference type="Proteomes" id="UP001501126">
    <property type="component" value="Unassembled WGS sequence"/>
</dbReference>
<organism evidence="3 4">
    <name type="scientific">Wandonia haliotis</name>
    <dbReference type="NCBI Taxonomy" id="574963"/>
    <lineage>
        <taxon>Bacteria</taxon>
        <taxon>Pseudomonadati</taxon>
        <taxon>Bacteroidota</taxon>
        <taxon>Flavobacteriia</taxon>
        <taxon>Flavobacteriales</taxon>
        <taxon>Crocinitomicaceae</taxon>
        <taxon>Wandonia</taxon>
    </lineage>
</organism>
<feature type="transmembrane region" description="Helical" evidence="1">
    <location>
        <begin position="68"/>
        <end position="87"/>
    </location>
</feature>
<evidence type="ECO:0000259" key="2">
    <source>
        <dbReference type="Pfam" id="PF19762"/>
    </source>
</evidence>
<keyword evidence="4" id="KW-1185">Reference proteome</keyword>
<comment type="caution">
    <text evidence="3">The sequence shown here is derived from an EMBL/GenBank/DDBJ whole genome shotgun (WGS) entry which is preliminary data.</text>
</comment>
<feature type="transmembrane region" description="Helical" evidence="1">
    <location>
        <begin position="93"/>
        <end position="109"/>
    </location>
</feature>
<accession>A0ABN1MU06</accession>